<feature type="compositionally biased region" description="Polar residues" evidence="1">
    <location>
        <begin position="161"/>
        <end position="172"/>
    </location>
</feature>
<evidence type="ECO:0000313" key="2">
    <source>
        <dbReference type="EMBL" id="KAA1119994.1"/>
    </source>
</evidence>
<feature type="compositionally biased region" description="Polar residues" evidence="1">
    <location>
        <begin position="66"/>
        <end position="75"/>
    </location>
</feature>
<accession>A0A5B0R4X5</accession>
<proteinExistence type="predicted"/>
<evidence type="ECO:0000313" key="3">
    <source>
        <dbReference type="Proteomes" id="UP000324748"/>
    </source>
</evidence>
<feature type="region of interest" description="Disordered" evidence="1">
    <location>
        <begin position="1"/>
        <end position="215"/>
    </location>
</feature>
<feature type="compositionally biased region" description="Polar residues" evidence="1">
    <location>
        <begin position="194"/>
        <end position="215"/>
    </location>
</feature>
<protein>
    <submittedName>
        <fullName evidence="2">Uncharacterized protein</fullName>
    </submittedName>
</protein>
<organism evidence="2 3">
    <name type="scientific">Puccinia graminis f. sp. tritici</name>
    <dbReference type="NCBI Taxonomy" id="56615"/>
    <lineage>
        <taxon>Eukaryota</taxon>
        <taxon>Fungi</taxon>
        <taxon>Dikarya</taxon>
        <taxon>Basidiomycota</taxon>
        <taxon>Pucciniomycotina</taxon>
        <taxon>Pucciniomycetes</taxon>
        <taxon>Pucciniales</taxon>
        <taxon>Pucciniaceae</taxon>
        <taxon>Puccinia</taxon>
    </lineage>
</organism>
<comment type="caution">
    <text evidence="2">The sequence shown here is derived from an EMBL/GenBank/DDBJ whole genome shotgun (WGS) entry which is preliminary data.</text>
</comment>
<dbReference type="Proteomes" id="UP000324748">
    <property type="component" value="Unassembled WGS sequence"/>
</dbReference>
<dbReference type="EMBL" id="VSWC01000001">
    <property type="protein sequence ID" value="KAA1119994.1"/>
    <property type="molecule type" value="Genomic_DNA"/>
</dbReference>
<feature type="compositionally biased region" description="Basic and acidic residues" evidence="1">
    <location>
        <begin position="134"/>
        <end position="150"/>
    </location>
</feature>
<gene>
    <name evidence="2" type="ORF">PGT21_036847</name>
</gene>
<evidence type="ECO:0000256" key="1">
    <source>
        <dbReference type="SAM" id="MobiDB-lite"/>
    </source>
</evidence>
<feature type="compositionally biased region" description="Low complexity" evidence="1">
    <location>
        <begin position="173"/>
        <end position="186"/>
    </location>
</feature>
<feature type="compositionally biased region" description="Low complexity" evidence="1">
    <location>
        <begin position="26"/>
        <end position="44"/>
    </location>
</feature>
<sequence length="215" mass="22710">MSKTRSHRPALVKAQDFKGAPWGRHSANVSPVVSSASSSSEAPAGILPQSAGGEGRRSEDRSSESCLNGSNQSPQGYEPEGIPYSVRELESGGGVPGLPDRTIVQGLLEERRDPNDSLPSPRDLNETTRGYSRTTDDQLIRSTSGRDESSSGRVLLPPGKSASSTAVLESTELSSDSSGLPVPSSGKLPISDEWPSSPSVGNRQTNHFPVQSKQK</sequence>
<name>A0A5B0R4X5_PUCGR</name>
<reference evidence="2 3" key="1">
    <citation type="submission" date="2019-05" db="EMBL/GenBank/DDBJ databases">
        <title>Emergence of the Ug99 lineage of the wheat stem rust pathogen through somatic hybridization.</title>
        <authorList>
            <person name="Li F."/>
            <person name="Upadhyaya N.M."/>
            <person name="Sperschneider J."/>
            <person name="Matny O."/>
            <person name="Nguyen-Phuc H."/>
            <person name="Mago R."/>
            <person name="Raley C."/>
            <person name="Miller M.E."/>
            <person name="Silverstein K.A.T."/>
            <person name="Henningsen E."/>
            <person name="Hirsch C.D."/>
            <person name="Visser B."/>
            <person name="Pretorius Z.A."/>
            <person name="Steffenson B.J."/>
            <person name="Schwessinger B."/>
            <person name="Dodds P.N."/>
            <person name="Figueroa M."/>
        </authorList>
    </citation>
    <scope>NUCLEOTIDE SEQUENCE [LARGE SCALE GENOMIC DNA]</scope>
    <source>
        <strain evidence="2">21-0</strain>
    </source>
</reference>
<feature type="compositionally biased region" description="Basic and acidic residues" evidence="1">
    <location>
        <begin position="54"/>
        <end position="63"/>
    </location>
</feature>
<dbReference type="AlphaFoldDB" id="A0A5B0R4X5"/>
<feature type="compositionally biased region" description="Basic residues" evidence="1">
    <location>
        <begin position="1"/>
        <end position="10"/>
    </location>
</feature>
<keyword evidence="3" id="KW-1185">Reference proteome</keyword>